<evidence type="ECO:0000313" key="2">
    <source>
        <dbReference type="Proteomes" id="UP001206128"/>
    </source>
</evidence>
<proteinExistence type="predicted"/>
<protein>
    <submittedName>
        <fullName evidence="1">Uncharacterized protein</fullName>
    </submittedName>
</protein>
<evidence type="ECO:0000313" key="1">
    <source>
        <dbReference type="EMBL" id="MCP2170154.1"/>
    </source>
</evidence>
<accession>A0AAE3GMT9</accession>
<keyword evidence="2" id="KW-1185">Reference proteome</keyword>
<dbReference type="AlphaFoldDB" id="A0AAE3GMT9"/>
<dbReference type="Proteomes" id="UP001206128">
    <property type="component" value="Unassembled WGS sequence"/>
</dbReference>
<dbReference type="EMBL" id="JAMTCK010000025">
    <property type="protein sequence ID" value="MCP2170154.1"/>
    <property type="molecule type" value="Genomic_DNA"/>
</dbReference>
<name>A0AAE3GMT9_9PSEU</name>
<dbReference type="RefSeq" id="WP_253780039.1">
    <property type="nucleotide sequence ID" value="NZ_JAMTCK010000025.1"/>
</dbReference>
<comment type="caution">
    <text evidence="1">The sequence shown here is derived from an EMBL/GenBank/DDBJ whole genome shotgun (WGS) entry which is preliminary data.</text>
</comment>
<gene>
    <name evidence="1" type="ORF">LX83_007045</name>
</gene>
<reference evidence="1" key="1">
    <citation type="submission" date="2022-06" db="EMBL/GenBank/DDBJ databases">
        <title>Genomic Encyclopedia of Archaeal and Bacterial Type Strains, Phase II (KMG-II): from individual species to whole genera.</title>
        <authorList>
            <person name="Goeker M."/>
        </authorList>
    </citation>
    <scope>NUCLEOTIDE SEQUENCE</scope>
    <source>
        <strain evidence="1">DSM 43935</strain>
    </source>
</reference>
<organism evidence="1 2">
    <name type="scientific">Goodfellowiella coeruleoviolacea</name>
    <dbReference type="NCBI Taxonomy" id="334858"/>
    <lineage>
        <taxon>Bacteria</taxon>
        <taxon>Bacillati</taxon>
        <taxon>Actinomycetota</taxon>
        <taxon>Actinomycetes</taxon>
        <taxon>Pseudonocardiales</taxon>
        <taxon>Pseudonocardiaceae</taxon>
        <taxon>Goodfellowiella</taxon>
    </lineage>
</organism>
<sequence>MSGSGFFSVDLPALTEFTEELTTQLHATTRQLTELAPLAEFVLPLGEFTEAHSLDQTHHAAVADMATLLAKAGEAIAFAEEVTNTVALAYRAHDDGLTADLSALGAALRPLPGSKPSTPDTGGEAA</sequence>